<keyword evidence="3" id="KW-1185">Reference proteome</keyword>
<organism evidence="2 3">
    <name type="scientific">Rhizobium paknamense</name>
    <dbReference type="NCBI Taxonomy" id="1206817"/>
    <lineage>
        <taxon>Bacteria</taxon>
        <taxon>Pseudomonadati</taxon>
        <taxon>Pseudomonadota</taxon>
        <taxon>Alphaproteobacteria</taxon>
        <taxon>Hyphomicrobiales</taxon>
        <taxon>Rhizobiaceae</taxon>
        <taxon>Rhizobium/Agrobacterium group</taxon>
        <taxon>Rhizobium</taxon>
    </lineage>
</organism>
<dbReference type="RefSeq" id="WP_307157385.1">
    <property type="nucleotide sequence ID" value="NZ_JAUSWH010000003.1"/>
</dbReference>
<reference evidence="2 3" key="1">
    <citation type="submission" date="2023-07" db="EMBL/GenBank/DDBJ databases">
        <title>Genomic Encyclopedia of Type Strains, Phase IV (KMG-IV): sequencing the most valuable type-strain genomes for metagenomic binning, comparative biology and taxonomic classification.</title>
        <authorList>
            <person name="Goeker M."/>
        </authorList>
    </citation>
    <scope>NUCLEOTIDE SEQUENCE [LARGE SCALE GENOMIC DNA]</scope>
    <source>
        <strain evidence="2 3">DSM 100301</strain>
    </source>
</reference>
<comment type="caution">
    <text evidence="2">The sequence shown here is derived from an EMBL/GenBank/DDBJ whole genome shotgun (WGS) entry which is preliminary data.</text>
</comment>
<feature type="chain" id="PRO_5046077893" evidence="1">
    <location>
        <begin position="28"/>
        <end position="337"/>
    </location>
</feature>
<evidence type="ECO:0000313" key="3">
    <source>
        <dbReference type="Proteomes" id="UP001235269"/>
    </source>
</evidence>
<dbReference type="Proteomes" id="UP001235269">
    <property type="component" value="Unassembled WGS sequence"/>
</dbReference>
<proteinExistence type="predicted"/>
<gene>
    <name evidence="2" type="ORF">QO005_001531</name>
</gene>
<protein>
    <submittedName>
        <fullName evidence="2">Uncharacterized protein</fullName>
    </submittedName>
</protein>
<name>A0ABU0IAF9_9HYPH</name>
<keyword evidence="1" id="KW-0732">Signal</keyword>
<sequence length="337" mass="36300">MAPSSRLIAWLAAWLFLLLSGFAAAWAQQPPDPGFLSAQDGARIIEKLGDTEKSLGDEAVLMAHFAGLVSPPEETSTLHQLTGNVPGLVYVLPMIHGDVHGTLIEVRLHNRAEADALRQQLVQRFGPADPACSDDNRANWALPSMRSLSWRLEVYESEAIAQLTLLASNPPDANCTVNAAPPNALVDKAALTALFQRIKTEPPPWADARAMAEWLKPYGEPNRQDVDQCSAVLDIMMPEKLGGIGMLSASLRLCGVPMFGKPSRLFLNTGDNDLKGFSKTDEALEAAFGARHAACSSKDRQVWVVAPDVTAVLTPLYPSFGLLIVNAPVTALADCRS</sequence>
<evidence type="ECO:0000256" key="1">
    <source>
        <dbReference type="SAM" id="SignalP"/>
    </source>
</evidence>
<dbReference type="EMBL" id="JAUSWH010000003">
    <property type="protein sequence ID" value="MDQ0455201.1"/>
    <property type="molecule type" value="Genomic_DNA"/>
</dbReference>
<feature type="signal peptide" evidence="1">
    <location>
        <begin position="1"/>
        <end position="27"/>
    </location>
</feature>
<accession>A0ABU0IAF9</accession>
<evidence type="ECO:0000313" key="2">
    <source>
        <dbReference type="EMBL" id="MDQ0455201.1"/>
    </source>
</evidence>